<feature type="transmembrane region" description="Helical" evidence="5">
    <location>
        <begin position="294"/>
        <end position="315"/>
    </location>
</feature>
<dbReference type="EMBL" id="AP024233">
    <property type="protein sequence ID" value="BCO10745.1"/>
    <property type="molecule type" value="Genomic_DNA"/>
</dbReference>
<comment type="function">
    <text evidence="5">NDH-1 shuttles electrons from NADH, via FMN and iron-sulfur (Fe-S) centers, to quinones in the respiratory chain. The immediate electron acceptor for the enzyme in this species is believed to be ubiquinone. Couples the redox reaction to proton translocation (for every two electrons transferred, four hydrogen ions are translocated across the cytoplasmic membrane), and thus conserves the redox energy in a proton gradient. This subunit may bind ubiquinone.</text>
</comment>
<keyword evidence="5 6" id="KW-0520">NAD</keyword>
<feature type="transmembrane region" description="Helical" evidence="5">
    <location>
        <begin position="180"/>
        <end position="199"/>
    </location>
</feature>
<feature type="transmembrane region" description="Helical" evidence="5">
    <location>
        <begin position="108"/>
        <end position="127"/>
    </location>
</feature>
<sequence length="316" mass="34881">MNISLGTILCYLLGISAIVGLNAVILVWLERKVAGHMQFRYGPMEVGPHGVLQTLADGIKLVSKQFLVPAEADKPLFLLAPVVSLVPIFVAMIPLPLGETVQAWELNIGLLLVIALGLLNTLGILLAGWGSNNKYALLGGTRAVAQILAYKIPLLLCILTIIMMAGSFSLREIAQAQKNGWYILYQPLLFIIYIVTITLETNRSPFDFSEAESELVAGFHTEYSAMGFSLFFLAEYSYMFIAAALASILFLGGWQGPLLPGPVWSLIKLYGIIFVLMWFRWTFPRLRIDQMLSFGWKILLPLTLINFLVTAGVLAL</sequence>
<dbReference type="HAMAP" id="MF_01350">
    <property type="entry name" value="NDH1_NuoH"/>
    <property type="match status" value="1"/>
</dbReference>
<dbReference type="GO" id="GO:0048038">
    <property type="term" value="F:quinone binding"/>
    <property type="evidence" value="ECO:0007669"/>
    <property type="project" value="UniProtKB-KW"/>
</dbReference>
<keyword evidence="3 5" id="KW-1133">Transmembrane helix</keyword>
<proteinExistence type="inferred from homology"/>
<dbReference type="InterPro" id="IPR018086">
    <property type="entry name" value="NADH_UbQ_OxRdtase_su1_CS"/>
</dbReference>
<feature type="transmembrane region" description="Helical" evidence="5">
    <location>
        <begin position="148"/>
        <end position="168"/>
    </location>
</feature>
<keyword evidence="2 5" id="KW-0812">Transmembrane</keyword>
<dbReference type="GO" id="GO:0016655">
    <property type="term" value="F:oxidoreductase activity, acting on NAD(P)H, quinone or similar compound as acceptor"/>
    <property type="evidence" value="ECO:0007669"/>
    <property type="project" value="UniProtKB-UniRule"/>
</dbReference>
<feature type="transmembrane region" description="Helical" evidence="5">
    <location>
        <begin position="76"/>
        <end position="96"/>
    </location>
</feature>
<evidence type="ECO:0000256" key="3">
    <source>
        <dbReference type="ARBA" id="ARBA00022989"/>
    </source>
</evidence>
<evidence type="ECO:0000256" key="1">
    <source>
        <dbReference type="ARBA" id="ARBA00004141"/>
    </source>
</evidence>
<evidence type="ECO:0000313" key="8">
    <source>
        <dbReference type="Proteomes" id="UP001063350"/>
    </source>
</evidence>
<keyword evidence="5" id="KW-1278">Translocase</keyword>
<evidence type="ECO:0000256" key="4">
    <source>
        <dbReference type="ARBA" id="ARBA00023136"/>
    </source>
</evidence>
<dbReference type="NCBIfam" id="NF004741">
    <property type="entry name" value="PRK06076.1-2"/>
    <property type="match status" value="1"/>
</dbReference>
<evidence type="ECO:0000256" key="5">
    <source>
        <dbReference type="HAMAP-Rule" id="MF_01350"/>
    </source>
</evidence>
<dbReference type="GO" id="GO:0009060">
    <property type="term" value="P:aerobic respiration"/>
    <property type="evidence" value="ECO:0007669"/>
    <property type="project" value="TreeGrafter"/>
</dbReference>
<comment type="similarity">
    <text evidence="5 6">Belongs to the complex I subunit 1 family.</text>
</comment>
<evidence type="ECO:0000256" key="6">
    <source>
        <dbReference type="RuleBase" id="RU000471"/>
    </source>
</evidence>
<evidence type="ECO:0000313" key="7">
    <source>
        <dbReference type="EMBL" id="BCO10745.1"/>
    </source>
</evidence>
<keyword evidence="4 5" id="KW-0472">Membrane</keyword>
<comment type="subunit">
    <text evidence="5">NDH-1 is composed of 14 different subunits. Subunits NuoA, H, J, K, L, M, N constitute the membrane sector of the complex.</text>
</comment>
<feature type="transmembrane region" description="Helical" evidence="5">
    <location>
        <begin position="263"/>
        <end position="282"/>
    </location>
</feature>
<protein>
    <recommendedName>
        <fullName evidence="5">NADH-quinone oxidoreductase subunit H</fullName>
        <ecNumber evidence="5">7.1.1.-</ecNumber>
    </recommendedName>
    <alternativeName>
        <fullName evidence="5">NADH dehydrogenase I subunit H</fullName>
    </alternativeName>
    <alternativeName>
        <fullName evidence="5">NDH-1 subunit H</fullName>
    </alternativeName>
</protein>
<dbReference type="PROSITE" id="PS00668">
    <property type="entry name" value="COMPLEX1_ND1_2"/>
    <property type="match status" value="1"/>
</dbReference>
<dbReference type="EC" id="7.1.1.-" evidence="5"/>
<keyword evidence="5" id="KW-1003">Cell membrane</keyword>
<name>A0A915UBI7_9BACT</name>
<reference evidence="7" key="1">
    <citation type="submission" date="2020-12" db="EMBL/GenBank/DDBJ databases">
        <title>Desulfobium dissulfuricans gen. nov., sp. nov., a novel mesophilic, sulfate-reducing bacterium isolated from a deep-sea hydrothermal vent.</title>
        <authorList>
            <person name="Hashimoto Y."/>
            <person name="Tame A."/>
            <person name="Sawayama S."/>
            <person name="Miyazaki J."/>
            <person name="Takai K."/>
            <person name="Nakagawa S."/>
        </authorList>
    </citation>
    <scope>NUCLEOTIDE SEQUENCE</scope>
    <source>
        <strain evidence="7">GF1</strain>
    </source>
</reference>
<dbReference type="InterPro" id="IPR001694">
    <property type="entry name" value="NADH_UbQ_OxRdtase_su1/FPO"/>
</dbReference>
<dbReference type="GO" id="GO:0003954">
    <property type="term" value="F:NADH dehydrogenase activity"/>
    <property type="evidence" value="ECO:0007669"/>
    <property type="project" value="TreeGrafter"/>
</dbReference>
<comment type="subcellular location">
    <subcellularLocation>
        <location evidence="5 6">Cell membrane</location>
        <topology evidence="5 6">Multi-pass membrane protein</topology>
    </subcellularLocation>
    <subcellularLocation>
        <location evidence="1">Membrane</location>
        <topology evidence="1">Multi-pass membrane protein</topology>
    </subcellularLocation>
</comment>
<feature type="transmembrane region" description="Helical" evidence="5">
    <location>
        <begin position="230"/>
        <end position="251"/>
    </location>
</feature>
<dbReference type="Proteomes" id="UP001063350">
    <property type="component" value="Chromosome"/>
</dbReference>
<organism evidence="7 8">
    <name type="scientific">Desulfolithobacter dissulfuricans</name>
    <dbReference type="NCBI Taxonomy" id="2795293"/>
    <lineage>
        <taxon>Bacteria</taxon>
        <taxon>Pseudomonadati</taxon>
        <taxon>Thermodesulfobacteriota</taxon>
        <taxon>Desulfobulbia</taxon>
        <taxon>Desulfobulbales</taxon>
        <taxon>Desulfobulbaceae</taxon>
        <taxon>Desulfolithobacter</taxon>
    </lineage>
</organism>
<feature type="transmembrane region" description="Helical" evidence="5">
    <location>
        <begin position="6"/>
        <end position="29"/>
    </location>
</feature>
<dbReference type="KEGG" id="ddu:GF1_31210"/>
<dbReference type="GO" id="GO:0005886">
    <property type="term" value="C:plasma membrane"/>
    <property type="evidence" value="ECO:0007669"/>
    <property type="project" value="UniProtKB-SubCell"/>
</dbReference>
<dbReference type="RefSeq" id="WP_267927464.1">
    <property type="nucleotide sequence ID" value="NZ_AP024233.1"/>
</dbReference>
<gene>
    <name evidence="7" type="primary">nuoH_2</name>
    <name evidence="5" type="synonym">nuoH</name>
    <name evidence="7" type="ORF">GF1_31210</name>
</gene>
<dbReference type="PANTHER" id="PTHR11432:SF3">
    <property type="entry name" value="NADH-UBIQUINONE OXIDOREDUCTASE CHAIN 1"/>
    <property type="match status" value="1"/>
</dbReference>
<accession>A0A915UBI7</accession>
<evidence type="ECO:0000256" key="2">
    <source>
        <dbReference type="ARBA" id="ARBA00022692"/>
    </source>
</evidence>
<comment type="catalytic activity">
    <reaction evidence="5">
        <text>a quinone + NADH + 5 H(+)(in) = a quinol + NAD(+) + 4 H(+)(out)</text>
        <dbReference type="Rhea" id="RHEA:57888"/>
        <dbReference type="ChEBI" id="CHEBI:15378"/>
        <dbReference type="ChEBI" id="CHEBI:24646"/>
        <dbReference type="ChEBI" id="CHEBI:57540"/>
        <dbReference type="ChEBI" id="CHEBI:57945"/>
        <dbReference type="ChEBI" id="CHEBI:132124"/>
    </reaction>
</comment>
<dbReference type="Pfam" id="PF00146">
    <property type="entry name" value="NADHdh"/>
    <property type="match status" value="1"/>
</dbReference>
<dbReference type="AlphaFoldDB" id="A0A915UBI7"/>
<keyword evidence="8" id="KW-1185">Reference proteome</keyword>
<dbReference type="PROSITE" id="PS00667">
    <property type="entry name" value="COMPLEX1_ND1_1"/>
    <property type="match status" value="1"/>
</dbReference>
<keyword evidence="5" id="KW-0830">Ubiquinone</keyword>
<keyword evidence="5" id="KW-0874">Quinone</keyword>
<dbReference type="PANTHER" id="PTHR11432">
    <property type="entry name" value="NADH DEHYDROGENASE SUBUNIT 1"/>
    <property type="match status" value="1"/>
</dbReference>